<accession>A0A024THQ9</accession>
<name>A0A024THQ9_9STRA</name>
<evidence type="ECO:0000256" key="1">
    <source>
        <dbReference type="SAM" id="MobiDB-lite"/>
    </source>
</evidence>
<dbReference type="EMBL" id="KI913991">
    <property type="protein sequence ID" value="ETV93593.1"/>
    <property type="molecule type" value="Genomic_DNA"/>
</dbReference>
<protein>
    <submittedName>
        <fullName evidence="2">Uncharacterized protein</fullName>
    </submittedName>
</protein>
<sequence>MSLAERRVRTSEITCNCVIRRGRLLGTRLHTRRKYTAIASKDRNTCSSVGLSGKGSPASREARSKRHMANFHSESSLRCFRVARSRVSMPWQHQRQETQNSAAVGTTCHPTCTIVALLTALHDGAAFLPNSSELPSYQFKFLLPWNKSFISTSY</sequence>
<feature type="region of interest" description="Disordered" evidence="1">
    <location>
        <begin position="48"/>
        <end position="67"/>
    </location>
</feature>
<dbReference type="AlphaFoldDB" id="A0A024THQ9"/>
<reference evidence="2" key="1">
    <citation type="submission" date="2013-12" db="EMBL/GenBank/DDBJ databases">
        <title>The Genome Sequence of Aphanomyces invadans NJM9701.</title>
        <authorList>
            <consortium name="The Broad Institute Genomics Platform"/>
            <person name="Russ C."/>
            <person name="Tyler B."/>
            <person name="van West P."/>
            <person name="Dieguez-Uribeondo J."/>
            <person name="Young S.K."/>
            <person name="Zeng Q."/>
            <person name="Gargeya S."/>
            <person name="Fitzgerald M."/>
            <person name="Abouelleil A."/>
            <person name="Alvarado L."/>
            <person name="Chapman S.B."/>
            <person name="Gainer-Dewar J."/>
            <person name="Goldberg J."/>
            <person name="Griggs A."/>
            <person name="Gujja S."/>
            <person name="Hansen M."/>
            <person name="Howarth C."/>
            <person name="Imamovic A."/>
            <person name="Ireland A."/>
            <person name="Larimer J."/>
            <person name="McCowan C."/>
            <person name="Murphy C."/>
            <person name="Pearson M."/>
            <person name="Poon T.W."/>
            <person name="Priest M."/>
            <person name="Roberts A."/>
            <person name="Saif S."/>
            <person name="Shea T."/>
            <person name="Sykes S."/>
            <person name="Wortman J."/>
            <person name="Nusbaum C."/>
            <person name="Birren B."/>
        </authorList>
    </citation>
    <scope>NUCLEOTIDE SEQUENCE [LARGE SCALE GENOMIC DNA]</scope>
    <source>
        <strain evidence="2">NJM9701</strain>
    </source>
</reference>
<dbReference type="GeneID" id="20089637"/>
<gene>
    <name evidence="2" type="ORF">H310_12587</name>
</gene>
<organism evidence="2">
    <name type="scientific">Aphanomyces invadans</name>
    <dbReference type="NCBI Taxonomy" id="157072"/>
    <lineage>
        <taxon>Eukaryota</taxon>
        <taxon>Sar</taxon>
        <taxon>Stramenopiles</taxon>
        <taxon>Oomycota</taxon>
        <taxon>Saprolegniomycetes</taxon>
        <taxon>Saprolegniales</taxon>
        <taxon>Verrucalvaceae</taxon>
        <taxon>Aphanomyces</taxon>
    </lineage>
</organism>
<proteinExistence type="predicted"/>
<dbReference type="RefSeq" id="XP_008877935.1">
    <property type="nucleotide sequence ID" value="XM_008879713.1"/>
</dbReference>
<evidence type="ECO:0000313" key="2">
    <source>
        <dbReference type="EMBL" id="ETV93593.1"/>
    </source>
</evidence>
<dbReference type="VEuPathDB" id="FungiDB:H310_12587"/>